<feature type="transmembrane region" description="Helical" evidence="7">
    <location>
        <begin position="34"/>
        <end position="58"/>
    </location>
</feature>
<keyword evidence="5 6" id="KW-0482">Metalloprotease</keyword>
<dbReference type="InterPro" id="IPR052173">
    <property type="entry name" value="Beta-lactam_resp_regulator"/>
</dbReference>
<protein>
    <submittedName>
        <fullName evidence="9">Zn-dependent protease with chaperone function</fullName>
    </submittedName>
</protein>
<evidence type="ECO:0000256" key="5">
    <source>
        <dbReference type="ARBA" id="ARBA00023049"/>
    </source>
</evidence>
<keyword evidence="7" id="KW-0812">Transmembrane</keyword>
<evidence type="ECO:0000256" key="1">
    <source>
        <dbReference type="ARBA" id="ARBA00022670"/>
    </source>
</evidence>
<dbReference type="RefSeq" id="WP_306996840.1">
    <property type="nucleotide sequence ID" value="NZ_JAUSUT010000001.1"/>
</dbReference>
<reference evidence="9 10" key="1">
    <citation type="submission" date="2023-07" db="EMBL/GenBank/DDBJ databases">
        <title>Sequencing the genomes of 1000 actinobacteria strains.</title>
        <authorList>
            <person name="Klenk H.-P."/>
        </authorList>
    </citation>
    <scope>NUCLEOTIDE SEQUENCE [LARGE SCALE GENOMIC DNA]</scope>
    <source>
        <strain evidence="9 10">DSM 45805</strain>
    </source>
</reference>
<keyword evidence="4 6" id="KW-0862">Zinc</keyword>
<accession>A0ABU0F347</accession>
<feature type="transmembrane region" description="Helical" evidence="7">
    <location>
        <begin position="94"/>
        <end position="114"/>
    </location>
</feature>
<proteinExistence type="inferred from homology"/>
<comment type="cofactor">
    <cofactor evidence="6">
        <name>Zn(2+)</name>
        <dbReference type="ChEBI" id="CHEBI:29105"/>
    </cofactor>
    <text evidence="6">Binds 1 zinc ion per subunit.</text>
</comment>
<comment type="similarity">
    <text evidence="6">Belongs to the peptidase M48 family.</text>
</comment>
<keyword evidence="3 6" id="KW-0378">Hydrolase</keyword>
<dbReference type="GO" id="GO:0008233">
    <property type="term" value="F:peptidase activity"/>
    <property type="evidence" value="ECO:0007669"/>
    <property type="project" value="UniProtKB-KW"/>
</dbReference>
<dbReference type="Gene3D" id="3.30.2010.10">
    <property type="entry name" value="Metalloproteases ('zincins'), catalytic domain"/>
    <property type="match status" value="1"/>
</dbReference>
<dbReference type="PANTHER" id="PTHR34978">
    <property type="entry name" value="POSSIBLE SENSOR-TRANSDUCER PROTEIN BLAR"/>
    <property type="match status" value="1"/>
</dbReference>
<evidence type="ECO:0000256" key="2">
    <source>
        <dbReference type="ARBA" id="ARBA00022723"/>
    </source>
</evidence>
<evidence type="ECO:0000313" key="10">
    <source>
        <dbReference type="Proteomes" id="UP001229651"/>
    </source>
</evidence>
<dbReference type="CDD" id="cd07326">
    <property type="entry name" value="M56_BlaR1_MecR1_like"/>
    <property type="match status" value="1"/>
</dbReference>
<feature type="domain" description="Peptidase M48" evidence="8">
    <location>
        <begin position="131"/>
        <end position="196"/>
    </location>
</feature>
<evidence type="ECO:0000256" key="3">
    <source>
        <dbReference type="ARBA" id="ARBA00022801"/>
    </source>
</evidence>
<dbReference type="Proteomes" id="UP001229651">
    <property type="component" value="Unassembled WGS sequence"/>
</dbReference>
<evidence type="ECO:0000256" key="7">
    <source>
        <dbReference type="SAM" id="Phobius"/>
    </source>
</evidence>
<dbReference type="Pfam" id="PF01435">
    <property type="entry name" value="Peptidase_M48"/>
    <property type="match status" value="1"/>
</dbReference>
<dbReference type="PANTHER" id="PTHR34978:SF3">
    <property type="entry name" value="SLR0241 PROTEIN"/>
    <property type="match status" value="1"/>
</dbReference>
<dbReference type="InterPro" id="IPR001915">
    <property type="entry name" value="Peptidase_M48"/>
</dbReference>
<evidence type="ECO:0000259" key="8">
    <source>
        <dbReference type="Pfam" id="PF01435"/>
    </source>
</evidence>
<dbReference type="GO" id="GO:0006508">
    <property type="term" value="P:proteolysis"/>
    <property type="evidence" value="ECO:0007669"/>
    <property type="project" value="UniProtKB-KW"/>
</dbReference>
<keyword evidence="2" id="KW-0479">Metal-binding</keyword>
<organism evidence="9 10">
    <name type="scientific">Amycolatopsis thermophila</name>
    <dbReference type="NCBI Taxonomy" id="206084"/>
    <lineage>
        <taxon>Bacteria</taxon>
        <taxon>Bacillati</taxon>
        <taxon>Actinomycetota</taxon>
        <taxon>Actinomycetes</taxon>
        <taxon>Pseudonocardiales</taxon>
        <taxon>Pseudonocardiaceae</taxon>
        <taxon>Amycolatopsis</taxon>
    </lineage>
</organism>
<feature type="transmembrane region" description="Helical" evidence="7">
    <location>
        <begin position="284"/>
        <end position="312"/>
    </location>
</feature>
<feature type="transmembrane region" description="Helical" evidence="7">
    <location>
        <begin position="6"/>
        <end position="22"/>
    </location>
</feature>
<name>A0ABU0F347_9PSEU</name>
<keyword evidence="1 6" id="KW-0645">Protease</keyword>
<keyword evidence="10" id="KW-1185">Reference proteome</keyword>
<evidence type="ECO:0000313" key="9">
    <source>
        <dbReference type="EMBL" id="MDQ0382004.1"/>
    </source>
</evidence>
<evidence type="ECO:0000256" key="6">
    <source>
        <dbReference type="RuleBase" id="RU003983"/>
    </source>
</evidence>
<comment type="caution">
    <text evidence="9">The sequence shown here is derived from an EMBL/GenBank/DDBJ whole genome shotgun (WGS) entry which is preliminary data.</text>
</comment>
<keyword evidence="7" id="KW-1133">Transmembrane helix</keyword>
<sequence length="316" mass="32853">MIVGLSVLAGAVAAAWLMPGWLRAMDLRRRDPVLLIVCWLLSMLGVALAAVASVVLLLHPTHGSLGSLATAVHDCWDAIEHGSPPAVEQMGGTLGGVVLIALALRLMVVGSRGIQRRARARRRHLATLRLAGRSDGAVPATLWLAHDRPLAFSVGGRRGVVVATEGLSRYLDDGAVAAVLAHERAHLAGRHHQLIALADALRAVLPILPLFRQAPKALRELVELAADVAAARRCGKRAVRAALLGVSGVGAPEIALAMARDAVDVRLARLEQGSLPPAGTRRALACGLAGFTAVVLPFLAGAALMVMVALVACVVG</sequence>
<gene>
    <name evidence="9" type="ORF">FB470_005998</name>
</gene>
<evidence type="ECO:0000256" key="4">
    <source>
        <dbReference type="ARBA" id="ARBA00022833"/>
    </source>
</evidence>
<dbReference type="EMBL" id="JAUSUT010000001">
    <property type="protein sequence ID" value="MDQ0382004.1"/>
    <property type="molecule type" value="Genomic_DNA"/>
</dbReference>
<keyword evidence="7" id="KW-0472">Membrane</keyword>